<dbReference type="PANTHER" id="PTHR15427:SF20">
    <property type="entry name" value="ADIPONECTIN"/>
    <property type="match status" value="1"/>
</dbReference>
<protein>
    <submittedName>
        <fullName evidence="9">Adiponectin</fullName>
    </submittedName>
</protein>
<feature type="domain" description="C1q" evidence="7">
    <location>
        <begin position="144"/>
        <end position="284"/>
    </location>
</feature>
<evidence type="ECO:0000256" key="4">
    <source>
        <dbReference type="ARBA" id="ARBA00022729"/>
    </source>
</evidence>
<evidence type="ECO:0000256" key="3">
    <source>
        <dbReference type="ARBA" id="ARBA00022530"/>
    </source>
</evidence>
<dbReference type="InterPro" id="IPR050392">
    <property type="entry name" value="Collagen/C1q_domain"/>
</dbReference>
<name>A0A8M1KQ36_CLUHA</name>
<dbReference type="Pfam" id="PF01391">
    <property type="entry name" value="Collagen"/>
    <property type="match status" value="1"/>
</dbReference>
<dbReference type="RefSeq" id="XP_042566171.1">
    <property type="nucleotide sequence ID" value="XM_042710237.1"/>
</dbReference>
<dbReference type="KEGG" id="char:105894715"/>
<dbReference type="PANTHER" id="PTHR15427">
    <property type="entry name" value="EMILIN ELASTIN MICROFIBRIL INTERFACE-LOCATED PROTEIN ELASTIN MICROFIBRIL INTERFACER"/>
    <property type="match status" value="1"/>
</dbReference>
<comment type="subcellular location">
    <subcellularLocation>
        <location evidence="1">Secreted</location>
        <location evidence="1">Extracellular space</location>
        <location evidence="1">Extracellular matrix</location>
    </subcellularLocation>
</comment>
<dbReference type="FunFam" id="2.60.120.40:FF:000001">
    <property type="entry name" value="Complement C1q B chain"/>
    <property type="match status" value="1"/>
</dbReference>
<evidence type="ECO:0000256" key="6">
    <source>
        <dbReference type="SAM" id="MobiDB-lite"/>
    </source>
</evidence>
<evidence type="ECO:0000256" key="2">
    <source>
        <dbReference type="ARBA" id="ARBA00022525"/>
    </source>
</evidence>
<proteinExistence type="predicted"/>
<dbReference type="GO" id="GO:0005581">
    <property type="term" value="C:collagen trimer"/>
    <property type="evidence" value="ECO:0007669"/>
    <property type="project" value="UniProtKB-KW"/>
</dbReference>
<feature type="region of interest" description="Disordered" evidence="6">
    <location>
        <begin position="14"/>
        <end position="42"/>
    </location>
</feature>
<evidence type="ECO:0000313" key="8">
    <source>
        <dbReference type="Proteomes" id="UP000515152"/>
    </source>
</evidence>
<evidence type="ECO:0000256" key="1">
    <source>
        <dbReference type="ARBA" id="ARBA00004498"/>
    </source>
</evidence>
<accession>A0A8M1KQ36</accession>
<keyword evidence="4" id="KW-0732">Signal</keyword>
<dbReference type="Proteomes" id="UP000515152">
    <property type="component" value="Chromosome 17"/>
</dbReference>
<feature type="compositionally biased region" description="Low complexity" evidence="6">
    <location>
        <begin position="14"/>
        <end position="27"/>
    </location>
</feature>
<dbReference type="Pfam" id="PF00386">
    <property type="entry name" value="C1q"/>
    <property type="match status" value="1"/>
</dbReference>
<organism evidence="8 9">
    <name type="scientific">Clupea harengus</name>
    <name type="common">Atlantic herring</name>
    <dbReference type="NCBI Taxonomy" id="7950"/>
    <lineage>
        <taxon>Eukaryota</taxon>
        <taxon>Metazoa</taxon>
        <taxon>Chordata</taxon>
        <taxon>Craniata</taxon>
        <taxon>Vertebrata</taxon>
        <taxon>Euteleostomi</taxon>
        <taxon>Actinopterygii</taxon>
        <taxon>Neopterygii</taxon>
        <taxon>Teleostei</taxon>
        <taxon>Clupei</taxon>
        <taxon>Clupeiformes</taxon>
        <taxon>Clupeoidei</taxon>
        <taxon>Clupeidae</taxon>
        <taxon>Clupea</taxon>
    </lineage>
</organism>
<evidence type="ECO:0000313" key="9">
    <source>
        <dbReference type="RefSeq" id="XP_042566171.1"/>
    </source>
</evidence>
<dbReference type="GeneID" id="105894715"/>
<keyword evidence="3" id="KW-0272">Extracellular matrix</keyword>
<evidence type="ECO:0000256" key="5">
    <source>
        <dbReference type="ARBA" id="ARBA00023119"/>
    </source>
</evidence>
<dbReference type="InterPro" id="IPR008160">
    <property type="entry name" value="Collagen"/>
</dbReference>
<dbReference type="SMART" id="SM00110">
    <property type="entry name" value="C1Q"/>
    <property type="match status" value="1"/>
</dbReference>
<evidence type="ECO:0000259" key="7">
    <source>
        <dbReference type="PROSITE" id="PS50871"/>
    </source>
</evidence>
<sequence>MSPHRHLRAVPVGEAEAAAAAADEPAMPAGPPEGSKSQPKPLINLLEPHIGNGYRPLMQHCNMKLIYPSPRRRVALCLMPGRPVPGGWPVCQALLVQMEYLAEAGKMGVPGERGEPSEPGEQGLAGLRGFPGLPGLQGDTGASSFAYRSAFSVGLTQPSTSINTPLHFDKTFYNEQHHYDDLSGKFRCRIPGIYYFAYHLTVQGNEARIALYQNSRLLSLTKDQFQHGDLDQASGGTVLRLQSEDEVWLELYGYGEAKRGAGVYSDIYTDSTFSGFLLHPTIETNQPPLLSIGHESQLFE</sequence>
<dbReference type="AlphaFoldDB" id="A0A8M1KQ36"/>
<dbReference type="OrthoDB" id="8044756at2759"/>
<keyword evidence="5" id="KW-0176">Collagen</keyword>
<dbReference type="SMR" id="A0A8M1KQ36"/>
<reference evidence="9" key="1">
    <citation type="submission" date="2025-08" db="UniProtKB">
        <authorList>
            <consortium name="RefSeq"/>
        </authorList>
    </citation>
    <scope>IDENTIFICATION</scope>
</reference>
<gene>
    <name evidence="9" type="primary">adipoqa</name>
</gene>
<dbReference type="PROSITE" id="PS50871">
    <property type="entry name" value="C1Q"/>
    <property type="match status" value="1"/>
</dbReference>
<keyword evidence="8" id="KW-1185">Reference proteome</keyword>
<keyword evidence="2" id="KW-0964">Secreted</keyword>
<dbReference type="InterPro" id="IPR001073">
    <property type="entry name" value="C1q_dom"/>
</dbReference>
<dbReference type="CTD" id="562602"/>